<evidence type="ECO:0000313" key="2">
    <source>
        <dbReference type="Proteomes" id="UP001187192"/>
    </source>
</evidence>
<evidence type="ECO:0000313" key="1">
    <source>
        <dbReference type="EMBL" id="GMN58649.1"/>
    </source>
</evidence>
<accession>A0AA88DPS6</accession>
<protein>
    <submittedName>
        <fullName evidence="1">Uncharacterized protein</fullName>
    </submittedName>
</protein>
<keyword evidence="2" id="KW-1185">Reference proteome</keyword>
<dbReference type="EMBL" id="BTGU01000080">
    <property type="protein sequence ID" value="GMN58649.1"/>
    <property type="molecule type" value="Genomic_DNA"/>
</dbReference>
<reference evidence="1" key="1">
    <citation type="submission" date="2023-07" db="EMBL/GenBank/DDBJ databases">
        <title>draft genome sequence of fig (Ficus carica).</title>
        <authorList>
            <person name="Takahashi T."/>
            <person name="Nishimura K."/>
        </authorList>
    </citation>
    <scope>NUCLEOTIDE SEQUENCE</scope>
</reference>
<name>A0AA88DPS6_FICCA</name>
<sequence>MCYSVPTLDFSYKHPGIVEQYLFHRKIVEVQLEDEVLRDPLLGCPSIEKSLTLWRCDPIGIRNHNLKVLAFATLYDWVAKIGGKYDLSIDAPNLVSFDYDGADSSNISEKVKKVLPLSVA</sequence>
<dbReference type="Proteomes" id="UP001187192">
    <property type="component" value="Unassembled WGS sequence"/>
</dbReference>
<organism evidence="1 2">
    <name type="scientific">Ficus carica</name>
    <name type="common">Common fig</name>
    <dbReference type="NCBI Taxonomy" id="3494"/>
    <lineage>
        <taxon>Eukaryota</taxon>
        <taxon>Viridiplantae</taxon>
        <taxon>Streptophyta</taxon>
        <taxon>Embryophyta</taxon>
        <taxon>Tracheophyta</taxon>
        <taxon>Spermatophyta</taxon>
        <taxon>Magnoliopsida</taxon>
        <taxon>eudicotyledons</taxon>
        <taxon>Gunneridae</taxon>
        <taxon>Pentapetalae</taxon>
        <taxon>rosids</taxon>
        <taxon>fabids</taxon>
        <taxon>Rosales</taxon>
        <taxon>Moraceae</taxon>
        <taxon>Ficeae</taxon>
        <taxon>Ficus</taxon>
    </lineage>
</organism>
<comment type="caution">
    <text evidence="1">The sequence shown here is derived from an EMBL/GenBank/DDBJ whole genome shotgun (WGS) entry which is preliminary data.</text>
</comment>
<dbReference type="AlphaFoldDB" id="A0AA88DPS6"/>
<gene>
    <name evidence="1" type="ORF">TIFTF001_027742</name>
</gene>
<proteinExistence type="predicted"/>